<organism evidence="10 12">
    <name type="scientific">Aplysia californica</name>
    <name type="common">California sea hare</name>
    <dbReference type="NCBI Taxonomy" id="6500"/>
    <lineage>
        <taxon>Eukaryota</taxon>
        <taxon>Metazoa</taxon>
        <taxon>Spiralia</taxon>
        <taxon>Lophotrochozoa</taxon>
        <taxon>Mollusca</taxon>
        <taxon>Gastropoda</taxon>
        <taxon>Heterobranchia</taxon>
        <taxon>Euthyneura</taxon>
        <taxon>Tectipleura</taxon>
        <taxon>Aplysiida</taxon>
        <taxon>Aplysioidea</taxon>
        <taxon>Aplysiidae</taxon>
        <taxon>Aplysia</taxon>
    </lineage>
</organism>
<dbReference type="Gene3D" id="1.20.1070.10">
    <property type="entry name" value="Rhodopsin 7-helix transmembrane proteins"/>
    <property type="match status" value="1"/>
</dbReference>
<dbReference type="PANTHER" id="PTHR24243:SF208">
    <property type="entry name" value="PYROKININ-1 RECEPTOR"/>
    <property type="match status" value="1"/>
</dbReference>
<evidence type="ECO:0000313" key="11">
    <source>
        <dbReference type="RefSeq" id="XP_005101305.1"/>
    </source>
</evidence>
<evidence type="ECO:0000256" key="1">
    <source>
        <dbReference type="ARBA" id="ARBA00004141"/>
    </source>
</evidence>
<dbReference type="PROSITE" id="PS50262">
    <property type="entry name" value="G_PROTEIN_RECEP_F1_2"/>
    <property type="match status" value="1"/>
</dbReference>
<keyword evidence="5 8" id="KW-0472">Membrane</keyword>
<feature type="transmembrane region" description="Helical" evidence="8">
    <location>
        <begin position="49"/>
        <end position="70"/>
    </location>
</feature>
<dbReference type="PANTHER" id="PTHR24243">
    <property type="entry name" value="G-PROTEIN COUPLED RECEPTOR"/>
    <property type="match status" value="1"/>
</dbReference>
<gene>
    <name evidence="11 12 13" type="primary">LOC101861667</name>
</gene>
<evidence type="ECO:0000256" key="4">
    <source>
        <dbReference type="ARBA" id="ARBA00023040"/>
    </source>
</evidence>
<dbReference type="Proteomes" id="UP000694888">
    <property type="component" value="Unplaced"/>
</dbReference>
<feature type="transmembrane region" description="Helical" evidence="8">
    <location>
        <begin position="283"/>
        <end position="301"/>
    </location>
</feature>
<name>A0ABM1A2N3_APLCA</name>
<dbReference type="InterPro" id="IPR017452">
    <property type="entry name" value="GPCR_Rhodpsn_7TM"/>
</dbReference>
<keyword evidence="3 8" id="KW-1133">Transmembrane helix</keyword>
<feature type="transmembrane region" description="Helical" evidence="8">
    <location>
        <begin position="95"/>
        <end position="113"/>
    </location>
</feature>
<dbReference type="RefSeq" id="XP_012939621.1">
    <property type="nucleotide sequence ID" value="XM_013084167.2"/>
</dbReference>
<comment type="subcellular location">
    <subcellularLocation>
        <location evidence="1">Membrane</location>
        <topology evidence="1">Multi-pass membrane protein</topology>
    </subcellularLocation>
</comment>
<evidence type="ECO:0000313" key="10">
    <source>
        <dbReference type="Proteomes" id="UP000694888"/>
    </source>
</evidence>
<feature type="transmembrane region" description="Helical" evidence="8">
    <location>
        <begin position="125"/>
        <end position="147"/>
    </location>
</feature>
<evidence type="ECO:0000256" key="5">
    <source>
        <dbReference type="ARBA" id="ARBA00023136"/>
    </source>
</evidence>
<feature type="domain" description="G-protein coupled receptors family 1 profile" evidence="9">
    <location>
        <begin position="28"/>
        <end position="341"/>
    </location>
</feature>
<dbReference type="SUPFAM" id="SSF81321">
    <property type="entry name" value="Family A G protein-coupled receptor-like"/>
    <property type="match status" value="1"/>
</dbReference>
<protein>
    <submittedName>
        <fullName evidence="11 12">Uncharacterized protein LOC101861667</fullName>
    </submittedName>
</protein>
<evidence type="ECO:0000256" key="8">
    <source>
        <dbReference type="SAM" id="Phobius"/>
    </source>
</evidence>
<evidence type="ECO:0000256" key="6">
    <source>
        <dbReference type="ARBA" id="ARBA00023170"/>
    </source>
</evidence>
<keyword evidence="7" id="KW-0807">Transducer</keyword>
<proteinExistence type="predicted"/>
<dbReference type="RefSeq" id="XP_005101305.1">
    <property type="nucleotide sequence ID" value="XM_005101248.3"/>
</dbReference>
<feature type="transmembrane region" description="Helical" evidence="8">
    <location>
        <begin position="12"/>
        <end position="37"/>
    </location>
</feature>
<reference evidence="11 12" key="1">
    <citation type="submission" date="2025-05" db="UniProtKB">
        <authorList>
            <consortium name="RefSeq"/>
        </authorList>
    </citation>
    <scope>IDENTIFICATION</scope>
</reference>
<evidence type="ECO:0000259" key="9">
    <source>
        <dbReference type="PROSITE" id="PS50262"/>
    </source>
</evidence>
<evidence type="ECO:0000256" key="3">
    <source>
        <dbReference type="ARBA" id="ARBA00022989"/>
    </source>
</evidence>
<feature type="transmembrane region" description="Helical" evidence="8">
    <location>
        <begin position="167"/>
        <end position="188"/>
    </location>
</feature>
<sequence>MAGTVDPEAQRTALMALSVIFIIGILVGNFALLYIILRRGCPLMNTRKFLIFTLAGGDILLALYSLIIFARKIFEKHFRLNCETEFVSMVYWNNYLPFVYGVGLLVLCGELCFRRKLRSTISNPCLASILVAAVPWIVGLILILPLTLAGFDTQTCRYDDSMTIGRLRAVVVISMVLPSVLAVIFALITNRMKIEAIADGYDTPSPEGTFLSEITTMLNAQVYPLSSTDANGQSEEDSTFKQAAYLPQTMPPTQAVALTPVSATQPASDQQDVQAAVSNEQTTLVVVAFVHAILTLPYALYTLSYIMNEDRVVLDPLARVVLGILLQWMVHLRSILTPIVWLLADRPPMEGSVKTEYLDTSPV</sequence>
<dbReference type="RefSeq" id="XP_012939619.1">
    <property type="nucleotide sequence ID" value="XM_013084165.2"/>
</dbReference>
<feature type="transmembrane region" description="Helical" evidence="8">
    <location>
        <begin position="321"/>
        <end position="344"/>
    </location>
</feature>
<dbReference type="GeneID" id="101861667"/>
<evidence type="ECO:0000256" key="2">
    <source>
        <dbReference type="ARBA" id="ARBA00022692"/>
    </source>
</evidence>
<evidence type="ECO:0000256" key="7">
    <source>
        <dbReference type="ARBA" id="ARBA00023224"/>
    </source>
</evidence>
<keyword evidence="2 8" id="KW-0812">Transmembrane</keyword>
<keyword evidence="10" id="KW-1185">Reference proteome</keyword>
<keyword evidence="4" id="KW-0297">G-protein coupled receptor</keyword>
<keyword evidence="6" id="KW-0675">Receptor</keyword>
<accession>A0ABM1A2N3</accession>
<evidence type="ECO:0000313" key="13">
    <source>
        <dbReference type="RefSeq" id="XP_012939621.1"/>
    </source>
</evidence>
<evidence type="ECO:0000313" key="12">
    <source>
        <dbReference type="RefSeq" id="XP_012939619.1"/>
    </source>
</evidence>